<accession>A0A6J6Y3H5</accession>
<evidence type="ECO:0000313" key="4">
    <source>
        <dbReference type="EMBL" id="CAB4921694.1"/>
    </source>
</evidence>
<keyword evidence="1" id="KW-0489">Methyltransferase</keyword>
<evidence type="ECO:0000313" key="5">
    <source>
        <dbReference type="EMBL" id="CAB4972165.1"/>
    </source>
</evidence>
<evidence type="ECO:0000256" key="1">
    <source>
        <dbReference type="ARBA" id="ARBA00022603"/>
    </source>
</evidence>
<dbReference type="PIRSF" id="PIRSF004553">
    <property type="entry name" value="CHP00095"/>
    <property type="match status" value="1"/>
</dbReference>
<organism evidence="3">
    <name type="scientific">freshwater metagenome</name>
    <dbReference type="NCBI Taxonomy" id="449393"/>
    <lineage>
        <taxon>unclassified sequences</taxon>
        <taxon>metagenomes</taxon>
        <taxon>ecological metagenomes</taxon>
    </lineage>
</organism>
<dbReference type="CDD" id="cd02440">
    <property type="entry name" value="AdoMet_MTases"/>
    <property type="match status" value="1"/>
</dbReference>
<dbReference type="PANTHER" id="PTHR43542:SF1">
    <property type="entry name" value="METHYLTRANSFERASE"/>
    <property type="match status" value="1"/>
</dbReference>
<sequence length="189" mass="20615">MRIIAGVAKGRTLGSVAGATRPTSDRAREGLFSSLTSEFGDFHGLHLLDLFAGSGAIGLEALSRGAAVVHFVERDPDAQKTIENNFELVSKNKPAGKFHLYAMSAQRFLSDGAKVKYHIVYIDPPFDFTDAQVEEVVSKLHSDEFLSSDALIAVERTAKGSTFSWPEGFVGARERKYGAVSIFYGHYQP</sequence>
<gene>
    <name evidence="3" type="ORF">UFOPK3077_00585</name>
    <name evidence="4" type="ORF">UFOPK3667_00732</name>
    <name evidence="5" type="ORF">UFOPK3903_00535</name>
</gene>
<dbReference type="GO" id="GO:0008168">
    <property type="term" value="F:methyltransferase activity"/>
    <property type="evidence" value="ECO:0007669"/>
    <property type="project" value="UniProtKB-KW"/>
</dbReference>
<dbReference type="InterPro" id="IPR004398">
    <property type="entry name" value="RNA_MeTrfase_RsmD"/>
</dbReference>
<proteinExistence type="predicted"/>
<dbReference type="EMBL" id="CAFAAS010000004">
    <property type="protein sequence ID" value="CAB4801836.1"/>
    <property type="molecule type" value="Genomic_DNA"/>
</dbReference>
<keyword evidence="2" id="KW-0808">Transferase</keyword>
<dbReference type="EMBL" id="CAFBOD010000004">
    <property type="protein sequence ID" value="CAB4972165.1"/>
    <property type="molecule type" value="Genomic_DNA"/>
</dbReference>
<dbReference type="PANTHER" id="PTHR43542">
    <property type="entry name" value="METHYLTRANSFERASE"/>
    <property type="match status" value="1"/>
</dbReference>
<dbReference type="NCBIfam" id="TIGR00095">
    <property type="entry name" value="16S rRNA (guanine(966)-N(2))-methyltransferase RsmD"/>
    <property type="match status" value="1"/>
</dbReference>
<reference evidence="3" key="1">
    <citation type="submission" date="2020-05" db="EMBL/GenBank/DDBJ databases">
        <authorList>
            <person name="Chiriac C."/>
            <person name="Salcher M."/>
            <person name="Ghai R."/>
            <person name="Kavagutti S V."/>
        </authorList>
    </citation>
    <scope>NUCLEOTIDE SEQUENCE</scope>
</reference>
<dbReference type="InterPro" id="IPR029063">
    <property type="entry name" value="SAM-dependent_MTases_sf"/>
</dbReference>
<dbReference type="SUPFAM" id="SSF53335">
    <property type="entry name" value="S-adenosyl-L-methionine-dependent methyltransferases"/>
    <property type="match status" value="1"/>
</dbReference>
<dbReference type="Gene3D" id="3.40.50.150">
    <property type="entry name" value="Vaccinia Virus protein VP39"/>
    <property type="match status" value="1"/>
</dbReference>
<dbReference type="GO" id="GO:0031167">
    <property type="term" value="P:rRNA methylation"/>
    <property type="evidence" value="ECO:0007669"/>
    <property type="project" value="InterPro"/>
</dbReference>
<name>A0A6J6Y3H5_9ZZZZ</name>
<evidence type="ECO:0000313" key="3">
    <source>
        <dbReference type="EMBL" id="CAB4801836.1"/>
    </source>
</evidence>
<evidence type="ECO:0000256" key="2">
    <source>
        <dbReference type="ARBA" id="ARBA00022679"/>
    </source>
</evidence>
<dbReference type="EMBL" id="CAFBMU010000006">
    <property type="protein sequence ID" value="CAB4921694.1"/>
    <property type="molecule type" value="Genomic_DNA"/>
</dbReference>
<protein>
    <submittedName>
        <fullName evidence="3">Unannotated protein</fullName>
    </submittedName>
</protein>
<dbReference type="Pfam" id="PF03602">
    <property type="entry name" value="Cons_hypoth95"/>
    <property type="match status" value="1"/>
</dbReference>
<dbReference type="AlphaFoldDB" id="A0A6J6Y3H5"/>